<evidence type="ECO:0000313" key="1">
    <source>
        <dbReference type="EMBL" id="KAK9223792.1"/>
    </source>
</evidence>
<dbReference type="AlphaFoldDB" id="A0AAP0N1D0"/>
<proteinExistence type="predicted"/>
<name>A0AAP0N1D0_9ROSI</name>
<evidence type="ECO:0000313" key="2">
    <source>
        <dbReference type="Proteomes" id="UP001428341"/>
    </source>
</evidence>
<comment type="caution">
    <text evidence="1">The sequence shown here is derived from an EMBL/GenBank/DDBJ whole genome shotgun (WGS) entry which is preliminary data.</text>
</comment>
<dbReference type="EMBL" id="JBCGBO010000002">
    <property type="protein sequence ID" value="KAK9223792.1"/>
    <property type="molecule type" value="Genomic_DNA"/>
</dbReference>
<organism evidence="1 2">
    <name type="scientific">Citrus x changshan-huyou</name>
    <dbReference type="NCBI Taxonomy" id="2935761"/>
    <lineage>
        <taxon>Eukaryota</taxon>
        <taxon>Viridiplantae</taxon>
        <taxon>Streptophyta</taxon>
        <taxon>Embryophyta</taxon>
        <taxon>Tracheophyta</taxon>
        <taxon>Spermatophyta</taxon>
        <taxon>Magnoliopsida</taxon>
        <taxon>eudicotyledons</taxon>
        <taxon>Gunneridae</taxon>
        <taxon>Pentapetalae</taxon>
        <taxon>rosids</taxon>
        <taxon>malvids</taxon>
        <taxon>Sapindales</taxon>
        <taxon>Rutaceae</taxon>
        <taxon>Aurantioideae</taxon>
        <taxon>Citrus</taxon>
    </lineage>
</organism>
<sequence>MNKGAKVEGRNNDSNMSKKIEKARDVIGKELCATNNNNNNCGDNQNNNHGCIIPPHDRGPYNYVPLPAPRCGEVTPPIDNESCLPPVPEPIVIPPPFNCPLVEPCPRCDVCIDLQSKGYGDQSAMSPAPPPKQVLRRVLMHESNEAQGKLHYIRRLLGPLSSHACKLTQAYQAFDTKKGGEKMFAQKWIFVAFLVIAFRLELCTSHRPLNIDGVTNDETTRDDTASKNAKDGIIGTECDANNNNCGNCNHPAGCVVVPPNPVPVPIPIPPIVVPPIYNEPCLPPVPPIVVVPPIDHNEPCSPPVPPPIVIQPPFNCPVVEPCPRCDICVDYSKMDAAMAPAY</sequence>
<accession>A0AAP0N1D0</accession>
<protein>
    <submittedName>
        <fullName evidence="1">Uncharacterized protein</fullName>
    </submittedName>
</protein>
<gene>
    <name evidence="1" type="ORF">WN944_012239</name>
</gene>
<keyword evidence="2" id="KW-1185">Reference proteome</keyword>
<reference evidence="1 2" key="1">
    <citation type="submission" date="2024-05" db="EMBL/GenBank/DDBJ databases">
        <title>Haplotype-resolved chromosome-level genome assembly of Huyou (Citrus changshanensis).</title>
        <authorList>
            <person name="Miao C."/>
            <person name="Chen W."/>
            <person name="Wu Y."/>
            <person name="Wang L."/>
            <person name="Zhao S."/>
            <person name="Grierson D."/>
            <person name="Xu C."/>
            <person name="Chen K."/>
        </authorList>
    </citation>
    <scope>NUCLEOTIDE SEQUENCE [LARGE SCALE GENOMIC DNA]</scope>
    <source>
        <strain evidence="1">01-14</strain>
        <tissue evidence="1">Leaf</tissue>
    </source>
</reference>
<dbReference type="Proteomes" id="UP001428341">
    <property type="component" value="Unassembled WGS sequence"/>
</dbReference>